<keyword evidence="3" id="KW-1185">Reference proteome</keyword>
<sequence>MGWLVGYREIDPSIPTSKPSRQFAVQSTLKPSARNTPANATTPTIEVWDETFPVDVATLFIEIHRILGIDSSEVKTRTPLCGTPSILLVQNREP</sequence>
<evidence type="ECO:0000313" key="3">
    <source>
        <dbReference type="Proteomes" id="UP001370758"/>
    </source>
</evidence>
<gene>
    <name evidence="2" type="ORF">TWF481_009235</name>
</gene>
<feature type="compositionally biased region" description="Polar residues" evidence="1">
    <location>
        <begin position="16"/>
        <end position="34"/>
    </location>
</feature>
<evidence type="ECO:0000256" key="1">
    <source>
        <dbReference type="SAM" id="MobiDB-lite"/>
    </source>
</evidence>
<comment type="caution">
    <text evidence="2">The sequence shown here is derived from an EMBL/GenBank/DDBJ whole genome shotgun (WGS) entry which is preliminary data.</text>
</comment>
<accession>A0AAV9W4W3</accession>
<protein>
    <submittedName>
        <fullName evidence="2">Uncharacterized protein</fullName>
    </submittedName>
</protein>
<dbReference type="AlphaFoldDB" id="A0AAV9W4W3"/>
<name>A0AAV9W4W3_9PEZI</name>
<proteinExistence type="predicted"/>
<reference evidence="2 3" key="1">
    <citation type="submission" date="2023-08" db="EMBL/GenBank/DDBJ databases">
        <authorList>
            <person name="Palmer J.M."/>
        </authorList>
    </citation>
    <scope>NUCLEOTIDE SEQUENCE [LARGE SCALE GENOMIC DNA]</scope>
    <source>
        <strain evidence="2 3">TWF481</strain>
    </source>
</reference>
<dbReference type="EMBL" id="JAVHJL010000006">
    <property type="protein sequence ID" value="KAK6501395.1"/>
    <property type="molecule type" value="Genomic_DNA"/>
</dbReference>
<organism evidence="2 3">
    <name type="scientific">Arthrobotrys musiformis</name>
    <dbReference type="NCBI Taxonomy" id="47236"/>
    <lineage>
        <taxon>Eukaryota</taxon>
        <taxon>Fungi</taxon>
        <taxon>Dikarya</taxon>
        <taxon>Ascomycota</taxon>
        <taxon>Pezizomycotina</taxon>
        <taxon>Orbiliomycetes</taxon>
        <taxon>Orbiliales</taxon>
        <taxon>Orbiliaceae</taxon>
        <taxon>Arthrobotrys</taxon>
    </lineage>
</organism>
<feature type="region of interest" description="Disordered" evidence="1">
    <location>
        <begin position="16"/>
        <end position="42"/>
    </location>
</feature>
<dbReference type="Proteomes" id="UP001370758">
    <property type="component" value="Unassembled WGS sequence"/>
</dbReference>
<evidence type="ECO:0000313" key="2">
    <source>
        <dbReference type="EMBL" id="KAK6501395.1"/>
    </source>
</evidence>